<dbReference type="AlphaFoldDB" id="A0A8H4LW64"/>
<name>A0A8H4LW64_9HYPO</name>
<proteinExistence type="predicted"/>
<dbReference type="GO" id="GO:0003676">
    <property type="term" value="F:nucleic acid binding"/>
    <property type="evidence" value="ECO:0007669"/>
    <property type="project" value="InterPro"/>
</dbReference>
<organism evidence="2 3">
    <name type="scientific">Ophiocordyceps sinensis</name>
    <dbReference type="NCBI Taxonomy" id="72228"/>
    <lineage>
        <taxon>Eukaryota</taxon>
        <taxon>Fungi</taxon>
        <taxon>Dikarya</taxon>
        <taxon>Ascomycota</taxon>
        <taxon>Pezizomycotina</taxon>
        <taxon>Sordariomycetes</taxon>
        <taxon>Hypocreomycetidae</taxon>
        <taxon>Hypocreales</taxon>
        <taxon>Ophiocordycipitaceae</taxon>
        <taxon>Ophiocordyceps</taxon>
    </lineage>
</organism>
<protein>
    <recommendedName>
        <fullName evidence="4">RRM domain-containing protein</fullName>
    </recommendedName>
</protein>
<gene>
    <name evidence="2" type="ORF">G6O67_006320</name>
</gene>
<evidence type="ECO:0000313" key="3">
    <source>
        <dbReference type="Proteomes" id="UP000557566"/>
    </source>
</evidence>
<dbReference type="OrthoDB" id="3508416at2759"/>
<feature type="region of interest" description="Disordered" evidence="1">
    <location>
        <begin position="161"/>
        <end position="225"/>
    </location>
</feature>
<accession>A0A8H4LW64</accession>
<keyword evidence="3" id="KW-1185">Reference proteome</keyword>
<dbReference type="Proteomes" id="UP000557566">
    <property type="component" value="Unassembled WGS sequence"/>
</dbReference>
<dbReference type="SUPFAM" id="SSF54928">
    <property type="entry name" value="RNA-binding domain, RBD"/>
    <property type="match status" value="1"/>
</dbReference>
<evidence type="ECO:0000256" key="1">
    <source>
        <dbReference type="SAM" id="MobiDB-lite"/>
    </source>
</evidence>
<feature type="compositionally biased region" description="Basic and acidic residues" evidence="1">
    <location>
        <begin position="23"/>
        <end position="33"/>
    </location>
</feature>
<feature type="region of interest" description="Disordered" evidence="1">
    <location>
        <begin position="1"/>
        <end position="90"/>
    </location>
</feature>
<evidence type="ECO:0008006" key="4">
    <source>
        <dbReference type="Google" id="ProtNLM"/>
    </source>
</evidence>
<reference evidence="2 3" key="1">
    <citation type="journal article" date="2020" name="Genome Biol. Evol.">
        <title>A new high-quality draft genome assembly of the Chinese cordyceps Ophiocordyceps sinensis.</title>
        <authorList>
            <person name="Shu R."/>
            <person name="Zhang J."/>
            <person name="Meng Q."/>
            <person name="Zhang H."/>
            <person name="Zhou G."/>
            <person name="Li M."/>
            <person name="Wu P."/>
            <person name="Zhao Y."/>
            <person name="Chen C."/>
            <person name="Qin Q."/>
        </authorList>
    </citation>
    <scope>NUCLEOTIDE SEQUENCE [LARGE SCALE GENOMIC DNA]</scope>
    <source>
        <strain evidence="2 3">IOZ07</strain>
    </source>
</reference>
<evidence type="ECO:0000313" key="2">
    <source>
        <dbReference type="EMBL" id="KAF4506217.1"/>
    </source>
</evidence>
<feature type="region of interest" description="Disordered" evidence="1">
    <location>
        <begin position="131"/>
        <end position="150"/>
    </location>
</feature>
<comment type="caution">
    <text evidence="2">The sequence shown here is derived from an EMBL/GenBank/DDBJ whole genome shotgun (WGS) entry which is preliminary data.</text>
</comment>
<sequence>MNPSSVFFDARNPRDSCPGSPDVDVRHASDLLRRFSMAASDTSSARLTPSPHCSPGSSPKRRHLALDLSGDEAPASQSRAATNDPLDQFRYDPAREPTFPSAWGVGMGIDMPGSGGLGPWTVNVRATSGSSQSRWPFAQRSPAPSPTISDLAHRPQEIRGDAANDGLDVSPRGASPWDQRSQARAFEENRQLAEPWRSRASAASVWRPSLARQSQGNCRDSDRLSDSGLEWRTTARPLRNGFEPRQTLRARTARPLSMAMAENTQQSQPTGFQPMMAVAEPERRRNSLAVMQLRSQDTNKFSTRYHGMHTENNASADYLPPSQNCALWLTNLPADVEYSELLHAMGRIGRIWCTFINLPDNIKHHTAAAKVVFFTPEAAQRLLTKTCVRPIIIRGLRVKAAHNRIKYSANITSGNMSRVLIITGKKGFVNPENLHNWFEERFVFQKDKAFLLLCAGERAVCEFRFGSYRCQAQMGKMALEKDQPVGFEKVDFGPDPCEVGEDLSSFGIAAARIQGK</sequence>
<dbReference type="InterPro" id="IPR035979">
    <property type="entry name" value="RBD_domain_sf"/>
</dbReference>
<dbReference type="EMBL" id="JAAVMX010000007">
    <property type="protein sequence ID" value="KAF4506217.1"/>
    <property type="molecule type" value="Genomic_DNA"/>
</dbReference>